<reference evidence="1" key="1">
    <citation type="journal article" date="2020" name="Nature">
        <title>Giant virus diversity and host interactions through global metagenomics.</title>
        <authorList>
            <person name="Schulz F."/>
            <person name="Roux S."/>
            <person name="Paez-Espino D."/>
            <person name="Jungbluth S."/>
            <person name="Walsh D.A."/>
            <person name="Denef V.J."/>
            <person name="McMahon K.D."/>
            <person name="Konstantinidis K.T."/>
            <person name="Eloe-Fadrosh E.A."/>
            <person name="Kyrpides N.C."/>
            <person name="Woyke T."/>
        </authorList>
    </citation>
    <scope>NUCLEOTIDE SEQUENCE</scope>
    <source>
        <strain evidence="1">GVMAG-M-3300009163-63</strain>
    </source>
</reference>
<sequence length="97" mass="11444">MSSVTFTDTFGNSTQVKLEECIPLELKLNLTRFGEKYRELGNFLYKYKTQYGYSGQLPSTKMVSADELAFIGELHKMNYDELLKTHSENWNKDYYYK</sequence>
<name>A0A6C0F0X1_9ZZZZ</name>
<protein>
    <submittedName>
        <fullName evidence="1">Uncharacterized protein</fullName>
    </submittedName>
</protein>
<accession>A0A6C0F0X1</accession>
<dbReference type="EMBL" id="MN739005">
    <property type="protein sequence ID" value="QHT34682.1"/>
    <property type="molecule type" value="Genomic_DNA"/>
</dbReference>
<organism evidence="1">
    <name type="scientific">viral metagenome</name>
    <dbReference type="NCBI Taxonomy" id="1070528"/>
    <lineage>
        <taxon>unclassified sequences</taxon>
        <taxon>metagenomes</taxon>
        <taxon>organismal metagenomes</taxon>
    </lineage>
</organism>
<dbReference type="AlphaFoldDB" id="A0A6C0F0X1"/>
<proteinExistence type="predicted"/>
<evidence type="ECO:0000313" key="1">
    <source>
        <dbReference type="EMBL" id="QHT34682.1"/>
    </source>
</evidence>